<evidence type="ECO:0000313" key="2">
    <source>
        <dbReference type="Proteomes" id="UP001320706"/>
    </source>
</evidence>
<proteinExistence type="predicted"/>
<accession>A0ACC3SPH1</accession>
<gene>
    <name evidence="1" type="primary">MSN5</name>
    <name evidence="1" type="ORF">M8818_000276</name>
</gene>
<name>A0ACC3SPH1_9PEZI</name>
<sequence length="1264" mass="142054">MNGLTAGSDASRSESDSLSKISYALEATYNPRSSNEARKDALQFLEEAKKQPDAPQHGFTLANDHSQQPAVRHFGLSLLEFAIRYRYEDYSEEQATTLQQWVLSLARDIEQEDAQFYRNKVGHLWVEIAKRSWAGTWMDMDSLLVALWDTPDTSKQVPYRILVLYILECLSDDICVREDPIAGLRQDVLGQSLNEVVIPAGLYTKHLEVRGHAQNVRYQQEGWLARICSFVSACISSNQNQVIMSCALRSLESLKSIVTWISLSALIETQIMDCLFQTLASQNVAAQTVRNVIIPTNTAMTDPYKAAIEVVNGIVNRPYNAHFHESWATLIRSTLQPDRVELMRNTFASCLTSADDIDEPKYTIQKKLSEVLSVLGDAAAQNPDLLQNGGDTTGFLALLIAVFQSESLLVSIPILHSFTRLLQSKDPQLSNAAQQHIGALLNICSARLLKYESVQQDDENPIMLYLNEDFENLPELHAFLGNYRRYCVGVIEIISQTLPREALAHILDETIRLLDAVATGPEATTTPSAFKKNAPHILQFDAQTTVVRSALNGYMQWCSLHGTESESTDQKASFDHTRDSILAQLRTWCERITTYTLTNPDIARPCIQTVVHIVTRVLPAQSDFIIALLNYLFNQDMQDDPNSPEYSDAVRTFQSSRMQELQRVAMAFPDYLLDVYSELEARINNLISSGQCDSRVEWGLRAFLLIIIHRATAIDQQARLSRLQDMIRPVIQGWQDPDITKSLSSFADFCGMVGLGGLPDFISAGRFSTMADWSQEPLNQDGRALQADILAKSAGLPLRMTNSLLGATTERLKESTVQYDIGAQLWGPAIQAILPNLLAMLKHATAFSNMKHWSFLPPELQSVVQKMLVDRFWQSGISNESRDDFYARISASAFTYEGLASTVRGTPRSIRDACYHILHGMTRFEEQFYGLNELPEPLADALLSEAHALSVHHLSRVLALVEKLVERCPPHHRHHFLPPLLIPFFTQMDSKISAEWEIVETAKQQPTEEDQLSDEMKNESILRSTTYSMVMFVSTLLDHRRSGKSDRTNMPLQALITSTEPTQEKSPLRVMILSNPTILEPLIMFCTHALRMRDSRCCTMICRVLRSMVPVFRSDDAPAPQVREFICTEVLRACIMSLNEPYFADVQRDLANLIANIIVNYAPKTATPRNVLLSLPDMGQAKVERAIQQICEASSERKQRALVLEVLEGVRGVSIHEAGKIDRRDVKQKRSAMQQQFMETDQKAVVQRGGSPGLEGMADMFGDV</sequence>
<protein>
    <submittedName>
        <fullName evidence="1">Karyopherin</fullName>
    </submittedName>
</protein>
<keyword evidence="2" id="KW-1185">Reference proteome</keyword>
<reference evidence="1" key="1">
    <citation type="submission" date="2024-02" db="EMBL/GenBank/DDBJ databases">
        <title>Metagenome Assembled Genome of Zalaria obscura JY119.</title>
        <authorList>
            <person name="Vighnesh L."/>
            <person name="Jagadeeshwari U."/>
            <person name="Venkata Ramana C."/>
            <person name="Sasikala C."/>
        </authorList>
    </citation>
    <scope>NUCLEOTIDE SEQUENCE</scope>
    <source>
        <strain evidence="1">JY119</strain>
    </source>
</reference>
<comment type="caution">
    <text evidence="1">The sequence shown here is derived from an EMBL/GenBank/DDBJ whole genome shotgun (WGS) entry which is preliminary data.</text>
</comment>
<evidence type="ECO:0000313" key="1">
    <source>
        <dbReference type="EMBL" id="KAK8222106.1"/>
    </source>
</evidence>
<organism evidence="1 2">
    <name type="scientific">Zalaria obscura</name>
    <dbReference type="NCBI Taxonomy" id="2024903"/>
    <lineage>
        <taxon>Eukaryota</taxon>
        <taxon>Fungi</taxon>
        <taxon>Dikarya</taxon>
        <taxon>Ascomycota</taxon>
        <taxon>Pezizomycotina</taxon>
        <taxon>Dothideomycetes</taxon>
        <taxon>Dothideomycetidae</taxon>
        <taxon>Dothideales</taxon>
        <taxon>Zalariaceae</taxon>
        <taxon>Zalaria</taxon>
    </lineage>
</organism>
<dbReference type="Proteomes" id="UP001320706">
    <property type="component" value="Unassembled WGS sequence"/>
</dbReference>
<dbReference type="EMBL" id="JAMKPW020000001">
    <property type="protein sequence ID" value="KAK8222106.1"/>
    <property type="molecule type" value="Genomic_DNA"/>
</dbReference>